<evidence type="ECO:0000256" key="2">
    <source>
        <dbReference type="SAM" id="Phobius"/>
    </source>
</evidence>
<dbReference type="InterPro" id="IPR045584">
    <property type="entry name" value="Pilin-like"/>
</dbReference>
<dbReference type="NCBIfam" id="TIGR02532">
    <property type="entry name" value="IV_pilin_GFxxxE"/>
    <property type="match status" value="1"/>
</dbReference>
<protein>
    <submittedName>
        <fullName evidence="3">Type II secretion system protein</fullName>
    </submittedName>
</protein>
<dbReference type="Gene3D" id="3.30.700.10">
    <property type="entry name" value="Glycoprotein, Type 4 Pilin"/>
    <property type="match status" value="1"/>
</dbReference>
<proteinExistence type="predicted"/>
<dbReference type="Proteomes" id="UP001172778">
    <property type="component" value="Unassembled WGS sequence"/>
</dbReference>
<name>A0ABT7DSX9_9NEIS</name>
<keyword evidence="2" id="KW-0812">Transmembrane</keyword>
<dbReference type="SUPFAM" id="SSF54523">
    <property type="entry name" value="Pili subunits"/>
    <property type="match status" value="1"/>
</dbReference>
<organism evidence="3 4">
    <name type="scientific">Parachitinimonas caeni</name>
    <dbReference type="NCBI Taxonomy" id="3031301"/>
    <lineage>
        <taxon>Bacteria</taxon>
        <taxon>Pseudomonadati</taxon>
        <taxon>Pseudomonadota</taxon>
        <taxon>Betaproteobacteria</taxon>
        <taxon>Neisseriales</taxon>
        <taxon>Chitinibacteraceae</taxon>
        <taxon>Parachitinimonas</taxon>
    </lineage>
</organism>
<dbReference type="EMBL" id="JARRAF010000003">
    <property type="protein sequence ID" value="MDK2123172.1"/>
    <property type="molecule type" value="Genomic_DNA"/>
</dbReference>
<dbReference type="RefSeq" id="WP_284099461.1">
    <property type="nucleotide sequence ID" value="NZ_JARRAF010000003.1"/>
</dbReference>
<feature type="transmembrane region" description="Helical" evidence="2">
    <location>
        <begin position="21"/>
        <end position="43"/>
    </location>
</feature>
<evidence type="ECO:0000256" key="1">
    <source>
        <dbReference type="SAM" id="MobiDB-lite"/>
    </source>
</evidence>
<dbReference type="Pfam" id="PF07963">
    <property type="entry name" value="N_methyl"/>
    <property type="match status" value="1"/>
</dbReference>
<feature type="region of interest" description="Disordered" evidence="1">
    <location>
        <begin position="186"/>
        <end position="208"/>
    </location>
</feature>
<reference evidence="3" key="1">
    <citation type="submission" date="2023-03" db="EMBL/GenBank/DDBJ databases">
        <title>Chitinimonas shenzhenensis gen. nov., sp. nov., a novel member of family Burkholderiaceae isolated from activated sludge collected in Shen Zhen, China.</title>
        <authorList>
            <person name="Wang X."/>
        </authorList>
    </citation>
    <scope>NUCLEOTIDE SEQUENCE</scope>
    <source>
        <strain evidence="3">DQS-5</strain>
    </source>
</reference>
<keyword evidence="2" id="KW-0472">Membrane</keyword>
<accession>A0ABT7DSX9</accession>
<keyword evidence="4" id="KW-1185">Reference proteome</keyword>
<evidence type="ECO:0000313" key="3">
    <source>
        <dbReference type="EMBL" id="MDK2123172.1"/>
    </source>
</evidence>
<comment type="caution">
    <text evidence="3">The sequence shown here is derived from an EMBL/GenBank/DDBJ whole genome shotgun (WGS) entry which is preliminary data.</text>
</comment>
<evidence type="ECO:0000313" key="4">
    <source>
        <dbReference type="Proteomes" id="UP001172778"/>
    </source>
</evidence>
<keyword evidence="2" id="KW-1133">Transmembrane helix</keyword>
<sequence length="258" mass="27250">MSLRTRRSPCTHSTSGQAGFTLAELATVMVILGLLLGGLMMTLSTQLDVARESETRKSFDTIREALIGYAISRAGSVVLPCPDTNGDGLEEARVAGVCPSQEGWLPATTLGLSRSDPWGNRYRYRVDITFSSTTPPFTLASVATPRVCQNNACTQILASNVPAVWVSHGPNGLGARGDGFVLHPQPTGVDERGNTDGRNLPDTADTGTCSGGTTNLSCSFVSHEKRETAGTGGEFDDLVGWLPAPVLFNRLVAAGRLP</sequence>
<dbReference type="InterPro" id="IPR012902">
    <property type="entry name" value="N_methyl_site"/>
</dbReference>
<gene>
    <name evidence="3" type="ORF">PZA18_03785</name>
</gene>